<protein>
    <recommendedName>
        <fullName evidence="5 18">NADH-ubiquinone oxidoreductase chain 2</fullName>
        <ecNumber evidence="4 18">7.1.1.2</ecNumber>
    </recommendedName>
</protein>
<evidence type="ECO:0000256" key="11">
    <source>
        <dbReference type="ARBA" id="ARBA00022982"/>
    </source>
</evidence>
<comment type="similarity">
    <text evidence="3 18">Belongs to the complex I subunit 2 family.</text>
</comment>
<accession>A0A343A502</accession>
<keyword evidence="11 18" id="KW-0249">Electron transport</keyword>
<evidence type="ECO:0000256" key="4">
    <source>
        <dbReference type="ARBA" id="ARBA00012944"/>
    </source>
</evidence>
<comment type="function">
    <text evidence="18">Core subunit of the mitochondrial membrane respiratory chain NADH dehydrogenase (Complex I) which catalyzes electron transfer from NADH through the respiratory chain, using ubiquinone as an electron acceptor. Essential for the catalytic activity and assembly of complex I.</text>
</comment>
<dbReference type="PRINTS" id="PR01436">
    <property type="entry name" value="NADHDHGNASE2"/>
</dbReference>
<comment type="subcellular location">
    <subcellularLocation>
        <location evidence="2 18">Mitochondrion inner membrane</location>
        <topology evidence="2 18">Multi-pass membrane protein</topology>
    </subcellularLocation>
</comment>
<keyword evidence="9 18" id="KW-0999">Mitochondrion inner membrane</keyword>
<dbReference type="GO" id="GO:0008137">
    <property type="term" value="F:NADH dehydrogenase (ubiquinone) activity"/>
    <property type="evidence" value="ECO:0007669"/>
    <property type="project" value="UniProtKB-EC"/>
</dbReference>
<evidence type="ECO:0000256" key="8">
    <source>
        <dbReference type="ARBA" id="ARBA00022692"/>
    </source>
</evidence>
<dbReference type="InterPro" id="IPR003917">
    <property type="entry name" value="NADH_UbQ_OxRdtase_chain2"/>
</dbReference>
<dbReference type="GO" id="GO:0006120">
    <property type="term" value="P:mitochondrial electron transport, NADH to ubiquinone"/>
    <property type="evidence" value="ECO:0007669"/>
    <property type="project" value="InterPro"/>
</dbReference>
<feature type="transmembrane region" description="Helical" evidence="18">
    <location>
        <begin position="52"/>
        <end position="71"/>
    </location>
</feature>
<evidence type="ECO:0000256" key="14">
    <source>
        <dbReference type="ARBA" id="ARBA00023075"/>
    </source>
</evidence>
<evidence type="ECO:0000256" key="5">
    <source>
        <dbReference type="ARBA" id="ARBA00021008"/>
    </source>
</evidence>
<keyword evidence="7 18" id="KW-0679">Respiratory chain</keyword>
<evidence type="ECO:0000256" key="3">
    <source>
        <dbReference type="ARBA" id="ARBA00007012"/>
    </source>
</evidence>
<feature type="transmembrane region" description="Helical" evidence="18">
    <location>
        <begin position="83"/>
        <end position="104"/>
    </location>
</feature>
<name>A0A343A502_9CUCU</name>
<evidence type="ECO:0000256" key="18">
    <source>
        <dbReference type="RuleBase" id="RU003403"/>
    </source>
</evidence>
<dbReference type="EMBL" id="KX035173">
    <property type="protein sequence ID" value="AOY39630.1"/>
    <property type="molecule type" value="Genomic_DNA"/>
</dbReference>
<evidence type="ECO:0000256" key="6">
    <source>
        <dbReference type="ARBA" id="ARBA00022448"/>
    </source>
</evidence>
<evidence type="ECO:0000256" key="12">
    <source>
        <dbReference type="ARBA" id="ARBA00022989"/>
    </source>
</evidence>
<evidence type="ECO:0000256" key="9">
    <source>
        <dbReference type="ARBA" id="ARBA00022792"/>
    </source>
</evidence>
<keyword evidence="6" id="KW-0813">Transport</keyword>
<dbReference type="PANTHER" id="PTHR46552">
    <property type="entry name" value="NADH-UBIQUINONE OXIDOREDUCTASE CHAIN 2"/>
    <property type="match status" value="1"/>
</dbReference>
<proteinExistence type="inferred from homology"/>
<evidence type="ECO:0000256" key="17">
    <source>
        <dbReference type="ARBA" id="ARBA00049551"/>
    </source>
</evidence>
<feature type="domain" description="NADH:quinone oxidoreductase/Mrp antiporter transmembrane" evidence="19">
    <location>
        <begin position="18"/>
        <end position="276"/>
    </location>
</feature>
<dbReference type="Pfam" id="PF00361">
    <property type="entry name" value="Proton_antipo_M"/>
    <property type="match status" value="1"/>
</dbReference>
<feature type="transmembrane region" description="Helical" evidence="18">
    <location>
        <begin position="6"/>
        <end position="31"/>
    </location>
</feature>
<evidence type="ECO:0000256" key="2">
    <source>
        <dbReference type="ARBA" id="ARBA00004448"/>
    </source>
</evidence>
<dbReference type="EC" id="7.1.1.2" evidence="4 18"/>
<geneLocation type="mitochondrion" evidence="20"/>
<dbReference type="PANTHER" id="PTHR46552:SF1">
    <property type="entry name" value="NADH-UBIQUINONE OXIDOREDUCTASE CHAIN 2"/>
    <property type="match status" value="1"/>
</dbReference>
<keyword evidence="13 18" id="KW-0520">NAD</keyword>
<evidence type="ECO:0000256" key="15">
    <source>
        <dbReference type="ARBA" id="ARBA00023128"/>
    </source>
</evidence>
<evidence type="ECO:0000256" key="1">
    <source>
        <dbReference type="ARBA" id="ARBA00003257"/>
    </source>
</evidence>
<keyword evidence="14 18" id="KW-0830">Ubiquinone</keyword>
<evidence type="ECO:0000256" key="13">
    <source>
        <dbReference type="ARBA" id="ARBA00023027"/>
    </source>
</evidence>
<keyword evidence="12 18" id="KW-1133">Transmembrane helix</keyword>
<evidence type="ECO:0000256" key="16">
    <source>
        <dbReference type="ARBA" id="ARBA00023136"/>
    </source>
</evidence>
<dbReference type="GO" id="GO:0005743">
    <property type="term" value="C:mitochondrial inner membrane"/>
    <property type="evidence" value="ECO:0007669"/>
    <property type="project" value="UniProtKB-SubCell"/>
</dbReference>
<comment type="catalytic activity">
    <reaction evidence="17 18">
        <text>a ubiquinone + NADH + 5 H(+)(in) = a ubiquinol + NAD(+) + 4 H(+)(out)</text>
        <dbReference type="Rhea" id="RHEA:29091"/>
        <dbReference type="Rhea" id="RHEA-COMP:9565"/>
        <dbReference type="Rhea" id="RHEA-COMP:9566"/>
        <dbReference type="ChEBI" id="CHEBI:15378"/>
        <dbReference type="ChEBI" id="CHEBI:16389"/>
        <dbReference type="ChEBI" id="CHEBI:17976"/>
        <dbReference type="ChEBI" id="CHEBI:57540"/>
        <dbReference type="ChEBI" id="CHEBI:57945"/>
        <dbReference type="EC" id="7.1.1.2"/>
    </reaction>
</comment>
<reference evidence="20" key="1">
    <citation type="submission" date="2016-04" db="EMBL/GenBank/DDBJ databases">
        <title>Mitochondria of Scolytid beetles.</title>
        <authorList>
            <person name="Miller K."/>
            <person name="Linard B."/>
            <person name="Vogler A.P."/>
        </authorList>
    </citation>
    <scope>NUCLEOTIDE SEQUENCE</scope>
</reference>
<keyword evidence="8 18" id="KW-0812">Transmembrane</keyword>
<organism evidence="20">
    <name type="scientific">Scolytinae sp. BMNH 1039996</name>
    <dbReference type="NCBI Taxonomy" id="1903774"/>
    <lineage>
        <taxon>Eukaryota</taxon>
        <taxon>Metazoa</taxon>
        <taxon>Ecdysozoa</taxon>
        <taxon>Arthropoda</taxon>
        <taxon>Hexapoda</taxon>
        <taxon>Insecta</taxon>
        <taxon>Pterygota</taxon>
        <taxon>Neoptera</taxon>
        <taxon>Endopterygota</taxon>
        <taxon>Coleoptera</taxon>
        <taxon>Polyphaga</taxon>
        <taxon>Cucujiformia</taxon>
        <taxon>Curculionidae</taxon>
        <taxon>Scolytinae</taxon>
    </lineage>
</organism>
<feature type="transmembrane region" description="Helical" evidence="18">
    <location>
        <begin position="190"/>
        <end position="209"/>
    </location>
</feature>
<evidence type="ECO:0000259" key="19">
    <source>
        <dbReference type="Pfam" id="PF00361"/>
    </source>
</evidence>
<sequence>MFFFTMISGTLMAISSISWFIAWIGLEINLLSMIPLMKLFKNKFSTEATIKYFMTQALASSLVLMAALLFLNFKTMSSPIPLIMSILMSSALLTKMGAAPFHFWLPEVISGCKWTITLLMLTWQKIAPMILLMFSNPLDYFLILIILTSSIIGGISGLNQVCLRKILAYSSINHISWMLAASMISTTTWLLYFIIYSLINLSLILNLLNNNIYFIPQINKMMMTNKINKMIFSINFLSLGGLPPLLGFAPKWLTIYFLSLTNMFFLTTILILSTLISLFMYLRIIFSSTLLISSESSIINNLPFKNISLLTLNMSSLGFLIFLSIPMN</sequence>
<feature type="transmembrane region" description="Helical" evidence="18">
    <location>
        <begin position="230"/>
        <end position="249"/>
    </location>
</feature>
<feature type="transmembrane region" description="Helical" evidence="18">
    <location>
        <begin position="140"/>
        <end position="159"/>
    </location>
</feature>
<gene>
    <name evidence="20" type="primary">nad2</name>
</gene>
<comment type="function">
    <text evidence="1">Core subunit of the mitochondrial membrane respiratory chain NADH dehydrogenase (Complex I) that is believed to belong to the minimal assembly required for catalysis. Complex I functions in the transfer of electrons from NADH to the respiratory chain. The immediate electron acceptor for the enzyme is believed to be ubiquinone.</text>
</comment>
<dbReference type="AlphaFoldDB" id="A0A343A502"/>
<keyword evidence="10 18" id="KW-1278">Translocase</keyword>
<keyword evidence="16 18" id="KW-0472">Membrane</keyword>
<keyword evidence="15 18" id="KW-0496">Mitochondrion</keyword>
<evidence type="ECO:0000256" key="10">
    <source>
        <dbReference type="ARBA" id="ARBA00022967"/>
    </source>
</evidence>
<evidence type="ECO:0000256" key="7">
    <source>
        <dbReference type="ARBA" id="ARBA00022660"/>
    </source>
</evidence>
<feature type="transmembrane region" description="Helical" evidence="18">
    <location>
        <begin position="307"/>
        <end position="325"/>
    </location>
</feature>
<feature type="transmembrane region" description="Helical" evidence="18">
    <location>
        <begin position="255"/>
        <end position="286"/>
    </location>
</feature>
<dbReference type="InterPro" id="IPR001750">
    <property type="entry name" value="ND/Mrp_TM"/>
</dbReference>
<evidence type="ECO:0000313" key="20">
    <source>
        <dbReference type="EMBL" id="AOY39630.1"/>
    </source>
</evidence>
<dbReference type="InterPro" id="IPR050175">
    <property type="entry name" value="Complex_I_Subunit_2"/>
</dbReference>
<feature type="transmembrane region" description="Helical" evidence="18">
    <location>
        <begin position="116"/>
        <end position="134"/>
    </location>
</feature>